<keyword evidence="1" id="KW-0732">Signal</keyword>
<organism evidence="2">
    <name type="scientific">Arion vulgaris</name>
    <dbReference type="NCBI Taxonomy" id="1028688"/>
    <lineage>
        <taxon>Eukaryota</taxon>
        <taxon>Metazoa</taxon>
        <taxon>Spiralia</taxon>
        <taxon>Lophotrochozoa</taxon>
        <taxon>Mollusca</taxon>
        <taxon>Gastropoda</taxon>
        <taxon>Heterobranchia</taxon>
        <taxon>Euthyneura</taxon>
        <taxon>Panpulmonata</taxon>
        <taxon>Eupulmonata</taxon>
        <taxon>Stylommatophora</taxon>
        <taxon>Helicina</taxon>
        <taxon>Arionoidea</taxon>
        <taxon>Arionidae</taxon>
        <taxon>Arion</taxon>
    </lineage>
</organism>
<name>A0A0B6ZK72_9EUPU</name>
<proteinExistence type="predicted"/>
<sequence>MIALKLLLLVVVCSQTIGDKRSSTNDKKTCPELSNELDELRKTVALLSKQVMRQQSFVEESARMSGNSGIRVVRATRKGLKNYESASHLSPGAFAIHDHSNYERTLGLGEFSARMNGLEYRTRHNDFKLVMPSTTSKEYMAVEDIPFPDVPPEVLSKTTVQDQILEMREWFRAFKEQDTSIRDYTKYFKPTLCYIEGSWTTKKNLIEPFQSDRHLLDAKSWDDLHMKNRFVSLTGVKNRLENIAFLPTTIMSVNMTTGVSEYAQWIYRIICSPINFDVPLSYFQQEDDLSYRVDSGQTLGETGKTRAARYKLWDSSSTPENQILDKIMNSIPGMDNFGANLSFTVFGEPMYEATNPEDKIALNSGYYHRAYKTDLNGAGGMTYAAFGFNDDNLWVALTSQPDVAPFETDKCWQIINDKGKLATRCSPSELRVSYAMPLEIVYLTPLAKWNPYNITFHNDLTTAVKDGRNGNKGSLALNGIDKIHFYMTPTDFFKGNVDKSDRADTVRNFVYVLAPDGEAKKCSASGVKIIQQEIEGVGKVRNRYVIATVADEYSSQWKEINALKDKVLGSADGPPTSITFEMSLTTQEPIGEHTHRFRINYEQFVMLVSGEEIRVFTEEAQEHAHQLMVSYVFETKTFVYTDCDGELFCKDGHAPLISLETHNSYTETR</sequence>
<accession>A0A0B6ZK72</accession>
<dbReference type="AlphaFoldDB" id="A0A0B6ZK72"/>
<dbReference type="EMBL" id="HACG01022129">
    <property type="protein sequence ID" value="CEK68994.1"/>
    <property type="molecule type" value="Transcribed_RNA"/>
</dbReference>
<protein>
    <submittedName>
        <fullName evidence="2">Uncharacterized protein</fullName>
    </submittedName>
</protein>
<feature type="signal peptide" evidence="1">
    <location>
        <begin position="1"/>
        <end position="18"/>
    </location>
</feature>
<feature type="chain" id="PRO_5002123812" evidence="1">
    <location>
        <begin position="19"/>
        <end position="669"/>
    </location>
</feature>
<reference evidence="2" key="1">
    <citation type="submission" date="2014-12" db="EMBL/GenBank/DDBJ databases">
        <title>Insight into the proteome of Arion vulgaris.</title>
        <authorList>
            <person name="Aradska J."/>
            <person name="Bulat T."/>
            <person name="Smidak R."/>
            <person name="Sarate P."/>
            <person name="Gangsoo J."/>
            <person name="Sialana F."/>
            <person name="Bilban M."/>
            <person name="Lubec G."/>
        </authorList>
    </citation>
    <scope>NUCLEOTIDE SEQUENCE</scope>
    <source>
        <tissue evidence="2">Skin</tissue>
    </source>
</reference>
<evidence type="ECO:0000313" key="2">
    <source>
        <dbReference type="EMBL" id="CEK68994.1"/>
    </source>
</evidence>
<gene>
    <name evidence="2" type="primary">ORF68535</name>
</gene>
<evidence type="ECO:0000256" key="1">
    <source>
        <dbReference type="SAM" id="SignalP"/>
    </source>
</evidence>